<keyword evidence="5 8" id="KW-0328">Glycosyltransferase</keyword>
<dbReference type="GO" id="GO:0004514">
    <property type="term" value="F:nicotinate-nucleotide diphosphorylase (carboxylating) activity"/>
    <property type="evidence" value="ECO:0007669"/>
    <property type="project" value="UniProtKB-EC"/>
</dbReference>
<sequence length="286" mass="30542">MIYIPDEAIDRMIGEDIPYLDLTTWALDIGGKRGKIEYFSREKAVLCGTEEVLRMLVKLGAAPEFSLPSGTAVEPGQVFLSGTGTAQSLQMAWKVTQNLLECCSGIATKTRRIVDKVKSVNPAVSVASTRKSFPGTKAMSVKAILCGGAAPHRLGLSETVLVFKEHAGFCGGPDALVERIGELKSRVPEKKLVVETDSVEYALRLCRAGVDCVQFDKLSPDELLAGSAELRAVNPNVVLLAAGGIDEHNAAAYAASGVDVLVTTGLFFAKPLDMSVRLLPDTEFSI</sequence>
<evidence type="ECO:0000256" key="8">
    <source>
        <dbReference type="PIRNR" id="PIRNR006250"/>
    </source>
</evidence>
<dbReference type="EMBL" id="RQPI01000007">
    <property type="protein sequence ID" value="RQW10868.1"/>
    <property type="molecule type" value="Genomic_DNA"/>
</dbReference>
<evidence type="ECO:0000256" key="5">
    <source>
        <dbReference type="ARBA" id="ARBA00022676"/>
    </source>
</evidence>
<evidence type="ECO:0000256" key="7">
    <source>
        <dbReference type="ARBA" id="ARBA00047445"/>
    </source>
</evidence>
<dbReference type="InterPro" id="IPR027277">
    <property type="entry name" value="NadC/ModD"/>
</dbReference>
<keyword evidence="12" id="KW-1185">Reference proteome</keyword>
<feature type="domain" description="Quinolinate phosphoribosyl transferase C-terminal" evidence="9">
    <location>
        <begin position="106"/>
        <end position="276"/>
    </location>
</feature>
<dbReference type="GO" id="GO:0009435">
    <property type="term" value="P:NAD+ biosynthetic process"/>
    <property type="evidence" value="ECO:0007669"/>
    <property type="project" value="InterPro"/>
</dbReference>
<dbReference type="SUPFAM" id="SSF54675">
    <property type="entry name" value="Nicotinate/Quinolinate PRTase N-terminal domain-like"/>
    <property type="match status" value="1"/>
</dbReference>
<dbReference type="Pfam" id="PF02749">
    <property type="entry name" value="QRPTase_N"/>
    <property type="match status" value="1"/>
</dbReference>
<dbReference type="OrthoDB" id="9770610at2"/>
<gene>
    <name evidence="11" type="primary">modD</name>
    <name evidence="11" type="ORF">EH198_14025</name>
</gene>
<dbReference type="InterPro" id="IPR002638">
    <property type="entry name" value="Quinolinate_PRibosylTrfase_C"/>
</dbReference>
<evidence type="ECO:0000256" key="4">
    <source>
        <dbReference type="ARBA" id="ARBA00019205"/>
    </source>
</evidence>
<dbReference type="PIRSF" id="PIRSF006250">
    <property type="entry name" value="NadC_ModD"/>
    <property type="match status" value="1"/>
</dbReference>
<dbReference type="EC" id="2.4.2.19" evidence="3"/>
<dbReference type="SUPFAM" id="SSF51690">
    <property type="entry name" value="Nicotinate/Quinolinate PRTase C-terminal domain-like"/>
    <property type="match status" value="1"/>
</dbReference>
<dbReference type="FunFam" id="3.20.20.70:FF:000030">
    <property type="entry name" value="Nicotinate-nucleotide pyrophosphorylase, carboxylating"/>
    <property type="match status" value="1"/>
</dbReference>
<comment type="pathway">
    <text evidence="1">Cofactor biosynthesis; NAD(+) biosynthesis; nicotinate D-ribonucleotide from quinolinate: step 1/1.</text>
</comment>
<dbReference type="RefSeq" id="WP_124696145.1">
    <property type="nucleotide sequence ID" value="NZ_JBHUFE010000013.1"/>
</dbReference>
<evidence type="ECO:0000259" key="9">
    <source>
        <dbReference type="Pfam" id="PF01729"/>
    </source>
</evidence>
<dbReference type="GO" id="GO:0005737">
    <property type="term" value="C:cytoplasm"/>
    <property type="evidence" value="ECO:0007669"/>
    <property type="project" value="TreeGrafter"/>
</dbReference>
<evidence type="ECO:0000256" key="2">
    <source>
        <dbReference type="ARBA" id="ARBA00009400"/>
    </source>
</evidence>
<comment type="similarity">
    <text evidence="2 8">Belongs to the NadC/ModD family.</text>
</comment>
<dbReference type="InterPro" id="IPR022412">
    <property type="entry name" value="Quinolinate_PRibosylTrfase_N"/>
</dbReference>
<dbReference type="InterPro" id="IPR036068">
    <property type="entry name" value="Nicotinate_pribotase-like_C"/>
</dbReference>
<evidence type="ECO:0000256" key="6">
    <source>
        <dbReference type="ARBA" id="ARBA00022679"/>
    </source>
</evidence>
<protein>
    <recommendedName>
        <fullName evidence="4">Putative pyrophosphorylase ModD</fullName>
        <ecNumber evidence="3">2.4.2.19</ecNumber>
    </recommendedName>
</protein>
<evidence type="ECO:0000259" key="10">
    <source>
        <dbReference type="Pfam" id="PF02749"/>
    </source>
</evidence>
<proteinExistence type="inferred from homology"/>
<name>A0A3N9P3W6_9BACL</name>
<dbReference type="NCBIfam" id="TIGR01334">
    <property type="entry name" value="modD"/>
    <property type="match status" value="1"/>
</dbReference>
<dbReference type="CDD" id="cd01573">
    <property type="entry name" value="modD_like"/>
    <property type="match status" value="1"/>
</dbReference>
<dbReference type="PANTHER" id="PTHR32179">
    <property type="entry name" value="NICOTINATE-NUCLEOTIDE PYROPHOSPHORYLASE [CARBOXYLATING]"/>
    <property type="match status" value="1"/>
</dbReference>
<keyword evidence="6 8" id="KW-0808">Transferase</keyword>
<comment type="caution">
    <text evidence="11">The sequence shown here is derived from an EMBL/GenBank/DDBJ whole genome shotgun (WGS) entry which is preliminary data.</text>
</comment>
<dbReference type="Gene3D" id="3.20.20.70">
    <property type="entry name" value="Aldolase class I"/>
    <property type="match status" value="1"/>
</dbReference>
<dbReference type="InterPro" id="IPR013785">
    <property type="entry name" value="Aldolase_TIM"/>
</dbReference>
<dbReference type="AlphaFoldDB" id="A0A3N9P3W6"/>
<dbReference type="Proteomes" id="UP000282529">
    <property type="component" value="Unassembled WGS sequence"/>
</dbReference>
<dbReference type="Gene3D" id="3.90.1170.20">
    <property type="entry name" value="Quinolinate phosphoribosyl transferase, N-terminal domain"/>
    <property type="match status" value="1"/>
</dbReference>
<evidence type="ECO:0000313" key="11">
    <source>
        <dbReference type="EMBL" id="RQW10868.1"/>
    </source>
</evidence>
<feature type="domain" description="Quinolinate phosphoribosyl transferase N-terminal" evidence="10">
    <location>
        <begin position="21"/>
        <end position="104"/>
    </location>
</feature>
<comment type="catalytic activity">
    <reaction evidence="7">
        <text>nicotinate beta-D-ribonucleotide + CO2 + diphosphate = quinolinate + 5-phospho-alpha-D-ribose 1-diphosphate + 2 H(+)</text>
        <dbReference type="Rhea" id="RHEA:12733"/>
        <dbReference type="ChEBI" id="CHEBI:15378"/>
        <dbReference type="ChEBI" id="CHEBI:16526"/>
        <dbReference type="ChEBI" id="CHEBI:29959"/>
        <dbReference type="ChEBI" id="CHEBI:33019"/>
        <dbReference type="ChEBI" id="CHEBI:57502"/>
        <dbReference type="ChEBI" id="CHEBI:58017"/>
        <dbReference type="EC" id="2.4.2.19"/>
    </reaction>
</comment>
<evidence type="ECO:0000313" key="12">
    <source>
        <dbReference type="Proteomes" id="UP000282529"/>
    </source>
</evidence>
<accession>A0A3N9P3W6</accession>
<dbReference type="Pfam" id="PF01729">
    <property type="entry name" value="QRPTase_C"/>
    <property type="match status" value="1"/>
</dbReference>
<evidence type="ECO:0000256" key="1">
    <source>
        <dbReference type="ARBA" id="ARBA00004893"/>
    </source>
</evidence>
<dbReference type="InterPro" id="IPR037128">
    <property type="entry name" value="Quinolinate_PRibosylTase_N_sf"/>
</dbReference>
<dbReference type="GO" id="GO:0034213">
    <property type="term" value="P:quinolinate catabolic process"/>
    <property type="evidence" value="ECO:0007669"/>
    <property type="project" value="TreeGrafter"/>
</dbReference>
<dbReference type="PANTHER" id="PTHR32179:SF4">
    <property type="entry name" value="PYROPHOSPHORYLASE MODD-RELATED"/>
    <property type="match status" value="1"/>
</dbReference>
<organism evidence="11 12">
    <name type="scientific">Paenibacillus rhizophilus</name>
    <dbReference type="NCBI Taxonomy" id="1850366"/>
    <lineage>
        <taxon>Bacteria</taxon>
        <taxon>Bacillati</taxon>
        <taxon>Bacillota</taxon>
        <taxon>Bacilli</taxon>
        <taxon>Bacillales</taxon>
        <taxon>Paenibacillaceae</taxon>
        <taxon>Paenibacillus</taxon>
    </lineage>
</organism>
<reference evidence="11 12" key="1">
    <citation type="submission" date="2018-11" db="EMBL/GenBank/DDBJ databases">
        <title>Genome sequence of strain 7197.</title>
        <authorList>
            <person name="Gao J."/>
            <person name="Sun J."/>
        </authorList>
    </citation>
    <scope>NUCLEOTIDE SEQUENCE [LARGE SCALE GENOMIC DNA]</scope>
    <source>
        <strain evidence="11 12">7197</strain>
    </source>
</reference>
<dbReference type="InterPro" id="IPR006242">
    <property type="entry name" value="ModD"/>
</dbReference>
<evidence type="ECO:0000256" key="3">
    <source>
        <dbReference type="ARBA" id="ARBA00011944"/>
    </source>
</evidence>